<dbReference type="InterPro" id="IPR014718">
    <property type="entry name" value="GH-type_carb-bd"/>
</dbReference>
<dbReference type="PROSITE" id="PS00545">
    <property type="entry name" value="ALDOSE_1_EPIMERASE"/>
    <property type="match status" value="1"/>
</dbReference>
<feature type="binding site" evidence="14">
    <location>
        <position position="255"/>
    </location>
    <ligand>
        <name>beta-D-galactose</name>
        <dbReference type="ChEBI" id="CHEBI:27667"/>
    </ligand>
</feature>
<dbReference type="InterPro" id="IPR047215">
    <property type="entry name" value="Galactose_mutarotase-like"/>
</dbReference>
<accession>A0A9D5JUH4</accession>
<evidence type="ECO:0000256" key="15">
    <source>
        <dbReference type="PIRSR" id="PIRSR005096-3"/>
    </source>
</evidence>
<dbReference type="PANTHER" id="PTHR10091:SF49">
    <property type="entry name" value="ALDOSE 1-EPIMERASE"/>
    <property type="match status" value="1"/>
</dbReference>
<name>A0A9D5JUH4_9BACT</name>
<dbReference type="EMBL" id="WJJP01000243">
    <property type="protein sequence ID" value="MBD3324488.1"/>
    <property type="molecule type" value="Genomic_DNA"/>
</dbReference>
<dbReference type="InterPro" id="IPR018052">
    <property type="entry name" value="Ald1_epimerase_CS"/>
</dbReference>
<evidence type="ECO:0000256" key="5">
    <source>
        <dbReference type="ARBA" id="ARBA00011245"/>
    </source>
</evidence>
<feature type="active site" description="Proton acceptor" evidence="13">
    <location>
        <position position="320"/>
    </location>
</feature>
<dbReference type="InterPro" id="IPR008183">
    <property type="entry name" value="Aldose_1/G6P_1-epimerase"/>
</dbReference>
<evidence type="ECO:0000256" key="10">
    <source>
        <dbReference type="ARBA" id="ARBA00023235"/>
    </source>
</evidence>
<dbReference type="InterPro" id="IPR015443">
    <property type="entry name" value="Aldose_1-epimerase"/>
</dbReference>
<evidence type="ECO:0000256" key="11">
    <source>
        <dbReference type="ARBA" id="ARBA00023277"/>
    </source>
</evidence>
<evidence type="ECO:0000256" key="1">
    <source>
        <dbReference type="ARBA" id="ARBA00001614"/>
    </source>
</evidence>
<keyword evidence="10 12" id="KW-0413">Isomerase</keyword>
<feature type="binding site" evidence="15">
    <location>
        <begin position="81"/>
        <end position="82"/>
    </location>
    <ligand>
        <name>beta-D-galactose</name>
        <dbReference type="ChEBI" id="CHEBI:27667"/>
    </ligand>
</feature>
<comment type="subunit">
    <text evidence="5">Monomer.</text>
</comment>
<dbReference type="InterPro" id="IPR011013">
    <property type="entry name" value="Gal_mutarotase_sf_dom"/>
</dbReference>
<dbReference type="GO" id="GO:0004034">
    <property type="term" value="F:aldose 1-epimerase activity"/>
    <property type="evidence" value="ECO:0007669"/>
    <property type="project" value="UniProtKB-EC"/>
</dbReference>
<keyword evidence="11 12" id="KW-0119">Carbohydrate metabolism</keyword>
<comment type="catalytic activity">
    <reaction evidence="1 12">
        <text>alpha-D-glucose = beta-D-glucose</text>
        <dbReference type="Rhea" id="RHEA:10264"/>
        <dbReference type="ChEBI" id="CHEBI:15903"/>
        <dbReference type="ChEBI" id="CHEBI:17925"/>
        <dbReference type="EC" id="5.1.3.3"/>
    </reaction>
</comment>
<comment type="similarity">
    <text evidence="4 12">Belongs to the aldose epimerase family.</text>
</comment>
<reference evidence="16" key="1">
    <citation type="submission" date="2019-11" db="EMBL/GenBank/DDBJ databases">
        <title>Microbial mats filling the niche in hypersaline microbial mats.</title>
        <authorList>
            <person name="Wong H.L."/>
            <person name="Macleod F.I."/>
            <person name="White R.A. III"/>
            <person name="Burns B.P."/>
        </authorList>
    </citation>
    <scope>NUCLEOTIDE SEQUENCE</scope>
    <source>
        <strain evidence="16">Rbin_158</strain>
    </source>
</reference>
<evidence type="ECO:0000256" key="2">
    <source>
        <dbReference type="ARBA" id="ARBA00004496"/>
    </source>
</evidence>
<keyword evidence="9" id="KW-0597">Phosphoprotein</keyword>
<evidence type="ECO:0000256" key="3">
    <source>
        <dbReference type="ARBA" id="ARBA00005028"/>
    </source>
</evidence>
<evidence type="ECO:0000313" key="16">
    <source>
        <dbReference type="EMBL" id="MBD3324488.1"/>
    </source>
</evidence>
<dbReference type="FunFam" id="2.70.98.10:FF:000003">
    <property type="entry name" value="Aldose 1-epimerase"/>
    <property type="match status" value="1"/>
</dbReference>
<dbReference type="NCBIfam" id="NF008277">
    <property type="entry name" value="PRK11055.1"/>
    <property type="match status" value="1"/>
</dbReference>
<evidence type="ECO:0000256" key="12">
    <source>
        <dbReference type="PIRNR" id="PIRNR005096"/>
    </source>
</evidence>
<dbReference type="GO" id="GO:0006006">
    <property type="term" value="P:glucose metabolic process"/>
    <property type="evidence" value="ECO:0007669"/>
    <property type="project" value="TreeGrafter"/>
</dbReference>
<evidence type="ECO:0000256" key="8">
    <source>
        <dbReference type="ARBA" id="ARBA00022490"/>
    </source>
</evidence>
<dbReference type="Pfam" id="PF01263">
    <property type="entry name" value="Aldose_epim"/>
    <property type="match status" value="1"/>
</dbReference>
<evidence type="ECO:0000256" key="13">
    <source>
        <dbReference type="PIRSR" id="PIRSR005096-1"/>
    </source>
</evidence>
<dbReference type="EC" id="5.1.3.3" evidence="6 12"/>
<evidence type="ECO:0000256" key="9">
    <source>
        <dbReference type="ARBA" id="ARBA00022553"/>
    </source>
</evidence>
<dbReference type="AlphaFoldDB" id="A0A9D5JUH4"/>
<proteinExistence type="inferred from homology"/>
<dbReference type="Gene3D" id="2.70.98.10">
    <property type="match status" value="1"/>
</dbReference>
<comment type="pathway">
    <text evidence="3 12">Carbohydrate metabolism; hexose metabolism.</text>
</comment>
<dbReference type="GO" id="GO:0005737">
    <property type="term" value="C:cytoplasm"/>
    <property type="evidence" value="ECO:0007669"/>
    <property type="project" value="UniProtKB-SubCell"/>
</dbReference>
<evidence type="ECO:0000256" key="14">
    <source>
        <dbReference type="PIRSR" id="PIRSR005096-2"/>
    </source>
</evidence>
<protein>
    <recommendedName>
        <fullName evidence="7 12">Aldose 1-epimerase</fullName>
        <ecNumber evidence="6 12">5.1.3.3</ecNumber>
    </recommendedName>
</protein>
<evidence type="ECO:0000256" key="6">
    <source>
        <dbReference type="ARBA" id="ARBA00013185"/>
    </source>
</evidence>
<evidence type="ECO:0000256" key="4">
    <source>
        <dbReference type="ARBA" id="ARBA00006206"/>
    </source>
</evidence>
<organism evidence="16 17">
    <name type="scientific">candidate division KSB3 bacterium</name>
    <dbReference type="NCBI Taxonomy" id="2044937"/>
    <lineage>
        <taxon>Bacteria</taxon>
        <taxon>candidate division KSB3</taxon>
    </lineage>
</organism>
<feature type="active site" description="Proton donor" evidence="13">
    <location>
        <position position="182"/>
    </location>
</feature>
<keyword evidence="8" id="KW-0963">Cytoplasm</keyword>
<sequence length="356" mass="38920">MNIEKYLFGKMEDGTTIDRYTLANDQGFTAMISTYGGIVTSLNVPDRSGNFDDVVLGFDTLNEYVHGNTPYFGALIGRYANRIAQGKFSLHGVEYTLAQNNGVNHLHGGNQGFDKVVWKVADATSDESGARLELAYLSQDGEEGYPGNLHVNVVYTLTPKNTLRIDYQATTDKATVLNLTNHSYFNLTGATSGKDILGHEIWLNADLFTPTDAGLIPTGEVRSVTGTPMDFTQATAIGARITEQYDQLLTAGGYDHNWVLNNTDGTLALAAKVYEPTTGRVLTVQTTQPGIQFYTGNFLDGSNIGKARTVYHKHAAFCLETQHFPDSPNHPEFPSTVLTPGDTYTQTTIFAFSVQE</sequence>
<evidence type="ECO:0000313" key="17">
    <source>
        <dbReference type="Proteomes" id="UP000649604"/>
    </source>
</evidence>
<comment type="caution">
    <text evidence="16">The sequence shown here is derived from an EMBL/GenBank/DDBJ whole genome shotgun (WGS) entry which is preliminary data.</text>
</comment>
<feature type="binding site" evidence="15">
    <location>
        <begin position="182"/>
        <end position="184"/>
    </location>
    <ligand>
        <name>beta-D-galactose</name>
        <dbReference type="ChEBI" id="CHEBI:27667"/>
    </ligand>
</feature>
<gene>
    <name evidence="16" type="ORF">GF339_07875</name>
</gene>
<dbReference type="SUPFAM" id="SSF74650">
    <property type="entry name" value="Galactose mutarotase-like"/>
    <property type="match status" value="1"/>
</dbReference>
<dbReference type="GO" id="GO:0033499">
    <property type="term" value="P:galactose catabolic process via UDP-galactose, Leloir pathway"/>
    <property type="evidence" value="ECO:0007669"/>
    <property type="project" value="TreeGrafter"/>
</dbReference>
<dbReference type="PIRSF" id="PIRSF005096">
    <property type="entry name" value="GALM"/>
    <property type="match status" value="1"/>
</dbReference>
<dbReference type="Proteomes" id="UP000649604">
    <property type="component" value="Unassembled WGS sequence"/>
</dbReference>
<comment type="subcellular location">
    <subcellularLocation>
        <location evidence="2">Cytoplasm</location>
    </subcellularLocation>
</comment>
<dbReference type="GO" id="GO:0030246">
    <property type="term" value="F:carbohydrate binding"/>
    <property type="evidence" value="ECO:0007669"/>
    <property type="project" value="InterPro"/>
</dbReference>
<evidence type="ECO:0000256" key="7">
    <source>
        <dbReference type="ARBA" id="ARBA00014165"/>
    </source>
</evidence>
<dbReference type="CDD" id="cd09019">
    <property type="entry name" value="galactose_mutarotase_like"/>
    <property type="match status" value="1"/>
</dbReference>
<dbReference type="PANTHER" id="PTHR10091">
    <property type="entry name" value="ALDOSE-1-EPIMERASE"/>
    <property type="match status" value="1"/>
</dbReference>